<keyword evidence="2" id="KW-0472">Membrane</keyword>
<reference evidence="3" key="1">
    <citation type="submission" date="2018-04" db="EMBL/GenBank/DDBJ databases">
        <title>Transcriptome assembly of Sipha flava.</title>
        <authorList>
            <person name="Scully E.D."/>
            <person name="Geib S.M."/>
            <person name="Palmer N.A."/>
            <person name="Koch K."/>
            <person name="Bradshaw J."/>
            <person name="Heng-Moss T."/>
            <person name="Sarath G."/>
        </authorList>
    </citation>
    <scope>NUCLEOTIDE SEQUENCE</scope>
</reference>
<protein>
    <submittedName>
        <fullName evidence="3">Uncharacterized protein</fullName>
    </submittedName>
</protein>
<keyword evidence="2" id="KW-0812">Transmembrane</keyword>
<feature type="transmembrane region" description="Helical" evidence="2">
    <location>
        <begin position="130"/>
        <end position="150"/>
    </location>
</feature>
<dbReference type="AlphaFoldDB" id="A0A2S2Q850"/>
<keyword evidence="2" id="KW-1133">Transmembrane helix</keyword>
<organism evidence="3">
    <name type="scientific">Sipha flava</name>
    <name type="common">yellow sugarcane aphid</name>
    <dbReference type="NCBI Taxonomy" id="143950"/>
    <lineage>
        <taxon>Eukaryota</taxon>
        <taxon>Metazoa</taxon>
        <taxon>Ecdysozoa</taxon>
        <taxon>Arthropoda</taxon>
        <taxon>Hexapoda</taxon>
        <taxon>Insecta</taxon>
        <taxon>Pterygota</taxon>
        <taxon>Neoptera</taxon>
        <taxon>Paraneoptera</taxon>
        <taxon>Hemiptera</taxon>
        <taxon>Sternorrhyncha</taxon>
        <taxon>Aphidomorpha</taxon>
        <taxon>Aphidoidea</taxon>
        <taxon>Aphididae</taxon>
        <taxon>Sipha</taxon>
    </lineage>
</organism>
<proteinExistence type="predicted"/>
<evidence type="ECO:0000256" key="1">
    <source>
        <dbReference type="SAM" id="MobiDB-lite"/>
    </source>
</evidence>
<accession>A0A2S2Q850</accession>
<evidence type="ECO:0000313" key="3">
    <source>
        <dbReference type="EMBL" id="MBY73917.1"/>
    </source>
</evidence>
<feature type="compositionally biased region" description="Basic residues" evidence="1">
    <location>
        <begin position="62"/>
        <end position="74"/>
    </location>
</feature>
<dbReference type="EMBL" id="GGMS01004714">
    <property type="protein sequence ID" value="MBY73917.1"/>
    <property type="molecule type" value="Transcribed_RNA"/>
</dbReference>
<sequence length="152" mass="16926">MCCYKNITSVISAGERFCKARGRFFHGVRERAPAAVDSNQISFVMFARLCSTTAHRAASLRTPKRSSPKRRRRGVSPSTSPARTLITEKLHNACITSTVEHLTPLKLRAALSIYIYVSMRLLRLIKNNNILQLIPYGIVVSTIVGVTELLPV</sequence>
<evidence type="ECO:0000256" key="2">
    <source>
        <dbReference type="SAM" id="Phobius"/>
    </source>
</evidence>
<gene>
    <name evidence="3" type="ORF">g.52058</name>
</gene>
<feature type="region of interest" description="Disordered" evidence="1">
    <location>
        <begin position="60"/>
        <end position="81"/>
    </location>
</feature>
<name>A0A2S2Q850_9HEMI</name>